<name>A0AA42J2Z8_9FIRM</name>
<evidence type="ECO:0000256" key="4">
    <source>
        <dbReference type="SAM" id="Phobius"/>
    </source>
</evidence>
<comment type="subcellular location">
    <subcellularLocation>
        <location evidence="1">Cell envelope</location>
    </subcellularLocation>
</comment>
<accession>A0AA42J2Z8</accession>
<feature type="domain" description="YknX-like beta-barrel" evidence="6">
    <location>
        <begin position="361"/>
        <end position="442"/>
    </location>
</feature>
<dbReference type="InterPro" id="IPR050465">
    <property type="entry name" value="UPF0194_transport"/>
</dbReference>
<comment type="caution">
    <text evidence="7">The sequence shown here is derived from an EMBL/GenBank/DDBJ whole genome shotgun (WGS) entry which is preliminary data.</text>
</comment>
<evidence type="ECO:0000256" key="2">
    <source>
        <dbReference type="ARBA" id="ARBA00023054"/>
    </source>
</evidence>
<evidence type="ECO:0000313" key="7">
    <source>
        <dbReference type="EMBL" id="MDA3734132.1"/>
    </source>
</evidence>
<evidence type="ECO:0000259" key="5">
    <source>
        <dbReference type="Pfam" id="PF25917"/>
    </source>
</evidence>
<dbReference type="PANTHER" id="PTHR32347">
    <property type="entry name" value="EFFLUX SYSTEM COMPONENT YKNX-RELATED"/>
    <property type="match status" value="1"/>
</dbReference>
<feature type="coiled-coil region" evidence="3">
    <location>
        <begin position="97"/>
        <end position="124"/>
    </location>
</feature>
<dbReference type="AlphaFoldDB" id="A0AA42J2Z8"/>
<gene>
    <name evidence="7" type="ORF">PBV87_21900</name>
</gene>
<keyword evidence="4" id="KW-0472">Membrane</keyword>
<feature type="domain" description="Multidrug resistance protein MdtA-like barrel-sandwich hybrid" evidence="5">
    <location>
        <begin position="65"/>
        <end position="353"/>
    </location>
</feature>
<dbReference type="EMBL" id="JAQIFT010000073">
    <property type="protein sequence ID" value="MDA3734132.1"/>
    <property type="molecule type" value="Genomic_DNA"/>
</dbReference>
<keyword evidence="2 3" id="KW-0175">Coiled coil</keyword>
<proteinExistence type="predicted"/>
<protein>
    <submittedName>
        <fullName evidence="7">Efflux RND transporter periplasmic adaptor subunit</fullName>
    </submittedName>
</protein>
<evidence type="ECO:0000313" key="8">
    <source>
        <dbReference type="Proteomes" id="UP001169242"/>
    </source>
</evidence>
<dbReference type="Gene3D" id="2.40.50.100">
    <property type="match status" value="2"/>
</dbReference>
<dbReference type="InterPro" id="IPR058625">
    <property type="entry name" value="MdtA-like_BSH"/>
</dbReference>
<dbReference type="InterPro" id="IPR058636">
    <property type="entry name" value="Beta-barrel_YknX"/>
</dbReference>
<dbReference type="Pfam" id="PF25917">
    <property type="entry name" value="BSH_RND"/>
    <property type="match status" value="1"/>
</dbReference>
<evidence type="ECO:0000256" key="3">
    <source>
        <dbReference type="SAM" id="Coils"/>
    </source>
</evidence>
<organism evidence="7 8">
    <name type="scientific">Holtiella tumoricola</name>
    <dbReference type="NCBI Taxonomy" id="3018743"/>
    <lineage>
        <taxon>Bacteria</taxon>
        <taxon>Bacillati</taxon>
        <taxon>Bacillota</taxon>
        <taxon>Clostridia</taxon>
        <taxon>Lachnospirales</taxon>
        <taxon>Cellulosilyticaceae</taxon>
        <taxon>Holtiella</taxon>
    </lineage>
</organism>
<dbReference type="PRINTS" id="PR01490">
    <property type="entry name" value="RTXTOXIND"/>
</dbReference>
<sequence>MSIKELFKQKRVRSISITAGLLVLVLVVMYFGFNGTTSASNINVDKLFNERDGLVAQGVIETKEININSKVPGRVKKVYVEEGQEVKQGDPLIEISSDELQAKKQQAEAAVAQAEAALTAAKELHEQAKAGVDAAKGLVEQAQAGISASEGKVNEAQAGVKASEKQYQAALAVKQKAEKGAREQEIAKAQTAYDLMKASYDRIVVLEEKGAVSKQKLDEIAAQLKVAEETLSMAKEGATTEDKLAATATSEQAAAGVEASKTRVGQAEAGVTASRAQLTQAMAGVDSANALLLQAAAGVEAKEGLVQQAKGALAEVQAYLNEVVIKAPMDGTVTTLNSKEGELVSTGTQIGIVSNLKDTWVQVSVKETELAQVKEGQSVLVKVLAYQNQAFNGTVTTINAQPSFAVKRATNENGDFDIVSFGVKVQLDNPDQILRPGMSAYLQFTEEE</sequence>
<dbReference type="RefSeq" id="WP_053982377.1">
    <property type="nucleotide sequence ID" value="NZ_JAQIFT010000073.1"/>
</dbReference>
<keyword evidence="4" id="KW-0812">Transmembrane</keyword>
<feature type="transmembrane region" description="Helical" evidence="4">
    <location>
        <begin position="12"/>
        <end position="33"/>
    </location>
</feature>
<dbReference type="Proteomes" id="UP001169242">
    <property type="component" value="Unassembled WGS sequence"/>
</dbReference>
<keyword evidence="4" id="KW-1133">Transmembrane helix</keyword>
<dbReference type="GO" id="GO:0030313">
    <property type="term" value="C:cell envelope"/>
    <property type="evidence" value="ECO:0007669"/>
    <property type="project" value="UniProtKB-SubCell"/>
</dbReference>
<evidence type="ECO:0000259" key="6">
    <source>
        <dbReference type="Pfam" id="PF25990"/>
    </source>
</evidence>
<dbReference type="Gene3D" id="2.40.30.170">
    <property type="match status" value="1"/>
</dbReference>
<keyword evidence="8" id="KW-1185">Reference proteome</keyword>
<dbReference type="PANTHER" id="PTHR32347:SF23">
    <property type="entry name" value="BLL5650 PROTEIN"/>
    <property type="match status" value="1"/>
</dbReference>
<dbReference type="Pfam" id="PF25990">
    <property type="entry name" value="Beta-barrel_YknX"/>
    <property type="match status" value="1"/>
</dbReference>
<reference evidence="7" key="1">
    <citation type="journal article" date="2023" name="Int. J. Syst. Evol. Microbiol.">
        <title>&lt;i&gt;Holtiella tumoricola&lt;/i&gt; gen. nov. sp. nov., isolated from a human clinical sample.</title>
        <authorList>
            <person name="Allen-Vercoe E."/>
            <person name="Daigneault M.C."/>
            <person name="Vancuren S.J."/>
            <person name="Cochrane K."/>
            <person name="O'Neal L.L."/>
            <person name="Sankaranarayanan K."/>
            <person name="Lawson P.A."/>
        </authorList>
    </citation>
    <scope>NUCLEOTIDE SEQUENCE</scope>
    <source>
        <strain evidence="7">CC70A</strain>
    </source>
</reference>
<dbReference type="SUPFAM" id="SSF111369">
    <property type="entry name" value="HlyD-like secretion proteins"/>
    <property type="match status" value="2"/>
</dbReference>
<evidence type="ECO:0000256" key="1">
    <source>
        <dbReference type="ARBA" id="ARBA00004196"/>
    </source>
</evidence>